<protein>
    <submittedName>
        <fullName evidence="2">Serine/threonine protein phosphatase 7 long form isogeny</fullName>
    </submittedName>
</protein>
<dbReference type="InterPro" id="IPR044824">
    <property type="entry name" value="MAIN-like"/>
</dbReference>
<organism evidence="2 3">
    <name type="scientific">Cajanus cajan</name>
    <name type="common">Pigeon pea</name>
    <name type="synonym">Cajanus indicus</name>
    <dbReference type="NCBI Taxonomy" id="3821"/>
    <lineage>
        <taxon>Eukaryota</taxon>
        <taxon>Viridiplantae</taxon>
        <taxon>Streptophyta</taxon>
        <taxon>Embryophyta</taxon>
        <taxon>Tracheophyta</taxon>
        <taxon>Spermatophyta</taxon>
        <taxon>Magnoliopsida</taxon>
        <taxon>eudicotyledons</taxon>
        <taxon>Gunneridae</taxon>
        <taxon>Pentapetalae</taxon>
        <taxon>rosids</taxon>
        <taxon>fabids</taxon>
        <taxon>Fabales</taxon>
        <taxon>Fabaceae</taxon>
        <taxon>Papilionoideae</taxon>
        <taxon>50 kb inversion clade</taxon>
        <taxon>NPAAA clade</taxon>
        <taxon>indigoferoid/millettioid clade</taxon>
        <taxon>Phaseoleae</taxon>
        <taxon>Cajanus</taxon>
    </lineage>
</organism>
<dbReference type="PANTHER" id="PTHR46033">
    <property type="entry name" value="PROTEIN MAIN-LIKE 2"/>
    <property type="match status" value="1"/>
</dbReference>
<gene>
    <name evidence="2" type="ORF">KK1_030455</name>
</gene>
<dbReference type="Proteomes" id="UP000075243">
    <property type="component" value="Unassembled WGS sequence"/>
</dbReference>
<dbReference type="Gramene" id="C.cajan_31204.t">
    <property type="protein sequence ID" value="C.cajan_31204.t.cds1"/>
    <property type="gene ID" value="C.cajan_31204"/>
</dbReference>
<evidence type="ECO:0000313" key="3">
    <source>
        <dbReference type="Proteomes" id="UP000075243"/>
    </source>
</evidence>
<dbReference type="EMBL" id="KQ483514">
    <property type="protein sequence ID" value="KYP47885.1"/>
    <property type="molecule type" value="Genomic_DNA"/>
</dbReference>
<dbReference type="Pfam" id="PF10536">
    <property type="entry name" value="PMD"/>
    <property type="match status" value="1"/>
</dbReference>
<feature type="domain" description="Aminotransferase-like plant mobile" evidence="1">
    <location>
        <begin position="8"/>
        <end position="180"/>
    </location>
</feature>
<accession>A0A151RZ95</accession>
<dbReference type="PANTHER" id="PTHR46033:SF8">
    <property type="entry name" value="PROTEIN MAINTENANCE OF MERISTEMS-LIKE"/>
    <property type="match status" value="1"/>
</dbReference>
<dbReference type="GO" id="GO:0010073">
    <property type="term" value="P:meristem maintenance"/>
    <property type="evidence" value="ECO:0007669"/>
    <property type="project" value="InterPro"/>
</dbReference>
<reference evidence="2" key="1">
    <citation type="journal article" date="2012" name="Nat. Biotechnol.">
        <title>Draft genome sequence of pigeonpea (Cajanus cajan), an orphan legume crop of resource-poor farmers.</title>
        <authorList>
            <person name="Varshney R.K."/>
            <person name="Chen W."/>
            <person name="Li Y."/>
            <person name="Bharti A.K."/>
            <person name="Saxena R.K."/>
            <person name="Schlueter J.A."/>
            <person name="Donoghue M.T."/>
            <person name="Azam S."/>
            <person name="Fan G."/>
            <person name="Whaley A.M."/>
            <person name="Farmer A.D."/>
            <person name="Sheridan J."/>
            <person name="Iwata A."/>
            <person name="Tuteja R."/>
            <person name="Penmetsa R.V."/>
            <person name="Wu W."/>
            <person name="Upadhyaya H.D."/>
            <person name="Yang S.P."/>
            <person name="Shah T."/>
            <person name="Saxena K.B."/>
            <person name="Michael T."/>
            <person name="McCombie W.R."/>
            <person name="Yang B."/>
            <person name="Zhang G."/>
            <person name="Yang H."/>
            <person name="Wang J."/>
            <person name="Spillane C."/>
            <person name="Cook D.R."/>
            <person name="May G.D."/>
            <person name="Xu X."/>
            <person name="Jackson S.A."/>
        </authorList>
    </citation>
    <scope>NUCLEOTIDE SEQUENCE [LARGE SCALE GENOMIC DNA]</scope>
</reference>
<evidence type="ECO:0000259" key="1">
    <source>
        <dbReference type="Pfam" id="PF10536"/>
    </source>
</evidence>
<dbReference type="InterPro" id="IPR019557">
    <property type="entry name" value="AminoTfrase-like_pln_mobile"/>
</dbReference>
<evidence type="ECO:0000313" key="2">
    <source>
        <dbReference type="EMBL" id="KYP47885.1"/>
    </source>
</evidence>
<name>A0A151RZ95_CAJCA</name>
<keyword evidence="3" id="KW-1185">Reference proteome</keyword>
<proteinExistence type="predicted"/>
<dbReference type="AlphaFoldDB" id="A0A151RZ95"/>
<sequence>MAQIMYNPIDHHLVFAFVKHWKSKTHMSHMTFIKCTIMFEDVANLFGLKVDGELITSFATRHWVNLVGQLLRVSPSSNVLSDGILKNWIDRHFFDVSKHVRSQKHLECFSEAFILRIINSFLFVDYSGTYVPLMYLPMLVDLDHYGHTIWGSTILAYMYRELCLSTNYNHKEISGACSLLHE</sequence>